<dbReference type="RefSeq" id="WP_142893333.1">
    <property type="nucleotide sequence ID" value="NZ_ML660163.1"/>
</dbReference>
<accession>A0A545UDX1</accession>
<protein>
    <submittedName>
        <fullName evidence="1">Uncharacterized protein</fullName>
    </submittedName>
</protein>
<gene>
    <name evidence="1" type="ORF">FLL46_09805</name>
</gene>
<dbReference type="AlphaFoldDB" id="A0A545UDX1"/>
<dbReference type="Proteomes" id="UP000315439">
    <property type="component" value="Unassembled WGS sequence"/>
</dbReference>
<comment type="caution">
    <text evidence="1">The sequence shown here is derived from an EMBL/GenBank/DDBJ whole genome shotgun (WGS) entry which is preliminary data.</text>
</comment>
<sequence length="643" mass="74572">MIILNKSGIKKAREISIKLQEEDLDHHLFVQGLTKLGLENELFYAISKSFERIKNTHLLLFAMQEIGLLETRGDVKGFYEHSDFHKRKQKLMLYENVRRTSVEDLFSYLEWQLNRLAYCNIGYDNQEVPENVSSSMFGSLISTIPWICLAIRNVEPLKGRKKNISKRNSICKRVISSAGYFKTISTQISEVLRGDYNIVTSHSFYKKYGITENMKSIGFDKLDFFIELTNHTWRKNEIYRDLNYKHYINREETNDAIFEIAKKSGFVSSTDNGKLLKIDFAKGNDFQKEVSLKKSIVLLSVVYGGIDNQFTFNEKRFFIRDLVDIYKCIFNFCEKIQKENKRTVKSGGAKIFSGTKNKLLSTLKIPKNKSYLLELFSLKVERGLTFPSTWLPIIKIGTLYYIIPTYAKDHPIENLIDRILSREEISLDYSKGVGKGHLFEDYLKKKLEEGGYKVNRVKRSQKKNIPEIDGLFTLGGKYLILYEAKASIPPEEREDAYRFADNHISKALEQLDKRIEFIEKRPTEFEARTRYSAKELEIIPFIVSNAHYFSGAQFTSPNGHDVWFMDATTFLNILCNEEIKAWEPNGPNSDYTYQHSSVSLTSLESKISALKKPYQFLKSTHRGTIQILEHGVGFEIAYETQIF</sequence>
<keyword evidence="2" id="KW-1185">Reference proteome</keyword>
<proteinExistence type="predicted"/>
<evidence type="ECO:0000313" key="2">
    <source>
        <dbReference type="Proteomes" id="UP000315439"/>
    </source>
</evidence>
<organism evidence="1 2">
    <name type="scientific">Aliikangiella coralliicola</name>
    <dbReference type="NCBI Taxonomy" id="2592383"/>
    <lineage>
        <taxon>Bacteria</taxon>
        <taxon>Pseudomonadati</taxon>
        <taxon>Pseudomonadota</taxon>
        <taxon>Gammaproteobacteria</taxon>
        <taxon>Oceanospirillales</taxon>
        <taxon>Pleioneaceae</taxon>
        <taxon>Aliikangiella</taxon>
    </lineage>
</organism>
<dbReference type="OrthoDB" id="3034098at2"/>
<evidence type="ECO:0000313" key="1">
    <source>
        <dbReference type="EMBL" id="TQV87672.1"/>
    </source>
</evidence>
<name>A0A545UDX1_9GAMM</name>
<dbReference type="EMBL" id="VIKS01000006">
    <property type="protein sequence ID" value="TQV87672.1"/>
    <property type="molecule type" value="Genomic_DNA"/>
</dbReference>
<reference evidence="1 2" key="1">
    <citation type="submission" date="2019-07" db="EMBL/GenBank/DDBJ databases">
        <title>Draft genome for Aliikangiella sp. M105.</title>
        <authorList>
            <person name="Wang G."/>
        </authorList>
    </citation>
    <scope>NUCLEOTIDE SEQUENCE [LARGE SCALE GENOMIC DNA]</scope>
    <source>
        <strain evidence="1 2">M105</strain>
    </source>
</reference>